<sequence length="138" mass="15696">MNTTRQDGGHELASRQQFINIRADHLDDRRHSSPGFHRTLLTDIRHYATSLARPAFACGDRAAFSSSFPDRISFRRVDHGARSQRDAERIAQFAERSYLWWARRSAGQGERSGRGRARTPAARLTSGRFVKTQSPEGR</sequence>
<reference evidence="2 3" key="1">
    <citation type="journal article" date="2019" name="Commun. Biol.">
        <title>The bagworm genome reveals a unique fibroin gene that provides high tensile strength.</title>
        <authorList>
            <person name="Kono N."/>
            <person name="Nakamura H."/>
            <person name="Ohtoshi R."/>
            <person name="Tomita M."/>
            <person name="Numata K."/>
            <person name="Arakawa K."/>
        </authorList>
    </citation>
    <scope>NUCLEOTIDE SEQUENCE [LARGE SCALE GENOMIC DNA]</scope>
</reference>
<proteinExistence type="predicted"/>
<feature type="region of interest" description="Disordered" evidence="1">
    <location>
        <begin position="105"/>
        <end position="138"/>
    </location>
</feature>
<evidence type="ECO:0000256" key="1">
    <source>
        <dbReference type="SAM" id="MobiDB-lite"/>
    </source>
</evidence>
<protein>
    <submittedName>
        <fullName evidence="2">Uncharacterized protein</fullName>
    </submittedName>
</protein>
<comment type="caution">
    <text evidence="2">The sequence shown here is derived from an EMBL/GenBank/DDBJ whole genome shotgun (WGS) entry which is preliminary data.</text>
</comment>
<dbReference type="EMBL" id="BGZK01000025">
    <property type="protein sequence ID" value="GBP07223.1"/>
    <property type="molecule type" value="Genomic_DNA"/>
</dbReference>
<evidence type="ECO:0000313" key="3">
    <source>
        <dbReference type="Proteomes" id="UP000299102"/>
    </source>
</evidence>
<dbReference type="AlphaFoldDB" id="A0A4C1SY94"/>
<keyword evidence="3" id="KW-1185">Reference proteome</keyword>
<evidence type="ECO:0000313" key="2">
    <source>
        <dbReference type="EMBL" id="GBP07223.1"/>
    </source>
</evidence>
<dbReference type="Proteomes" id="UP000299102">
    <property type="component" value="Unassembled WGS sequence"/>
</dbReference>
<name>A0A4C1SY94_EUMVA</name>
<gene>
    <name evidence="2" type="ORF">EVAR_92110_1</name>
</gene>
<organism evidence="2 3">
    <name type="scientific">Eumeta variegata</name>
    <name type="common">Bagworm moth</name>
    <name type="synonym">Eumeta japonica</name>
    <dbReference type="NCBI Taxonomy" id="151549"/>
    <lineage>
        <taxon>Eukaryota</taxon>
        <taxon>Metazoa</taxon>
        <taxon>Ecdysozoa</taxon>
        <taxon>Arthropoda</taxon>
        <taxon>Hexapoda</taxon>
        <taxon>Insecta</taxon>
        <taxon>Pterygota</taxon>
        <taxon>Neoptera</taxon>
        <taxon>Endopterygota</taxon>
        <taxon>Lepidoptera</taxon>
        <taxon>Glossata</taxon>
        <taxon>Ditrysia</taxon>
        <taxon>Tineoidea</taxon>
        <taxon>Psychidae</taxon>
        <taxon>Oiketicinae</taxon>
        <taxon>Eumeta</taxon>
    </lineage>
</organism>
<accession>A0A4C1SY94</accession>